<evidence type="ECO:0000313" key="2">
    <source>
        <dbReference type="EMBL" id="MCI82193.1"/>
    </source>
</evidence>
<evidence type="ECO:0000256" key="1">
    <source>
        <dbReference type="SAM" id="MobiDB-lite"/>
    </source>
</evidence>
<name>A0A392V418_9FABA</name>
<proteinExistence type="predicted"/>
<dbReference type="AlphaFoldDB" id="A0A392V418"/>
<evidence type="ECO:0000313" key="3">
    <source>
        <dbReference type="Proteomes" id="UP000265520"/>
    </source>
</evidence>
<accession>A0A392V418</accession>
<sequence length="59" mass="6328">MKTISEDHGDFVPADQGKKADENISSLDASSVPINVPVIPLDYLDRNPDVTETSSLVSV</sequence>
<comment type="caution">
    <text evidence="2">The sequence shown here is derived from an EMBL/GenBank/DDBJ whole genome shotgun (WGS) entry which is preliminary data.</text>
</comment>
<organism evidence="2 3">
    <name type="scientific">Trifolium medium</name>
    <dbReference type="NCBI Taxonomy" id="97028"/>
    <lineage>
        <taxon>Eukaryota</taxon>
        <taxon>Viridiplantae</taxon>
        <taxon>Streptophyta</taxon>
        <taxon>Embryophyta</taxon>
        <taxon>Tracheophyta</taxon>
        <taxon>Spermatophyta</taxon>
        <taxon>Magnoliopsida</taxon>
        <taxon>eudicotyledons</taxon>
        <taxon>Gunneridae</taxon>
        <taxon>Pentapetalae</taxon>
        <taxon>rosids</taxon>
        <taxon>fabids</taxon>
        <taxon>Fabales</taxon>
        <taxon>Fabaceae</taxon>
        <taxon>Papilionoideae</taxon>
        <taxon>50 kb inversion clade</taxon>
        <taxon>NPAAA clade</taxon>
        <taxon>Hologalegina</taxon>
        <taxon>IRL clade</taxon>
        <taxon>Trifolieae</taxon>
        <taxon>Trifolium</taxon>
    </lineage>
</organism>
<dbReference type="EMBL" id="LXQA011037494">
    <property type="protein sequence ID" value="MCI82193.1"/>
    <property type="molecule type" value="Genomic_DNA"/>
</dbReference>
<dbReference type="Proteomes" id="UP000265520">
    <property type="component" value="Unassembled WGS sequence"/>
</dbReference>
<protein>
    <submittedName>
        <fullName evidence="2">Uncharacterized protein</fullName>
    </submittedName>
</protein>
<feature type="region of interest" description="Disordered" evidence="1">
    <location>
        <begin position="1"/>
        <end position="27"/>
    </location>
</feature>
<feature type="non-terminal residue" evidence="2">
    <location>
        <position position="59"/>
    </location>
</feature>
<feature type="compositionally biased region" description="Basic and acidic residues" evidence="1">
    <location>
        <begin position="1"/>
        <end position="22"/>
    </location>
</feature>
<keyword evidence="3" id="KW-1185">Reference proteome</keyword>
<reference evidence="2 3" key="1">
    <citation type="journal article" date="2018" name="Front. Plant Sci.">
        <title>Red Clover (Trifolium pratense) and Zigzag Clover (T. medium) - A Picture of Genomic Similarities and Differences.</title>
        <authorList>
            <person name="Dluhosova J."/>
            <person name="Istvanek J."/>
            <person name="Nedelnik J."/>
            <person name="Repkova J."/>
        </authorList>
    </citation>
    <scope>NUCLEOTIDE SEQUENCE [LARGE SCALE GENOMIC DNA]</scope>
    <source>
        <strain evidence="3">cv. 10/8</strain>
        <tissue evidence="2">Leaf</tissue>
    </source>
</reference>